<keyword evidence="1" id="KW-0812">Transmembrane</keyword>
<gene>
    <name evidence="2" type="ORF">BaRGS_00037729</name>
</gene>
<accession>A0ABD0J7U7</accession>
<name>A0ABD0J7U7_9CAEN</name>
<keyword evidence="3" id="KW-1185">Reference proteome</keyword>
<feature type="non-terminal residue" evidence="2">
    <location>
        <position position="174"/>
    </location>
</feature>
<keyword evidence="1" id="KW-1133">Transmembrane helix</keyword>
<sequence>MRRILLTCVVVSANKELNCCFRHPAFVPVVTRIESESHAFVMYQTFQWALWVILGASLGAVLLFIGIVVFWTRRNRRKPFDLSLEEASNESITVKSAPTSRTPSPKLPKRLSCPDAFQYPKQSLLIRSMTVDRVPDFTLPPERIQPRPSSERGGNVTALQYQQSLIGSLQPDLY</sequence>
<proteinExistence type="predicted"/>
<dbReference type="AlphaFoldDB" id="A0ABD0J7U7"/>
<feature type="transmembrane region" description="Helical" evidence="1">
    <location>
        <begin position="48"/>
        <end position="71"/>
    </location>
</feature>
<evidence type="ECO:0000313" key="2">
    <source>
        <dbReference type="EMBL" id="KAK7465108.1"/>
    </source>
</evidence>
<evidence type="ECO:0000313" key="3">
    <source>
        <dbReference type="Proteomes" id="UP001519460"/>
    </source>
</evidence>
<comment type="caution">
    <text evidence="2">The sequence shown here is derived from an EMBL/GenBank/DDBJ whole genome shotgun (WGS) entry which is preliminary data.</text>
</comment>
<evidence type="ECO:0000256" key="1">
    <source>
        <dbReference type="SAM" id="Phobius"/>
    </source>
</evidence>
<dbReference type="Proteomes" id="UP001519460">
    <property type="component" value="Unassembled WGS sequence"/>
</dbReference>
<organism evidence="2 3">
    <name type="scientific">Batillaria attramentaria</name>
    <dbReference type="NCBI Taxonomy" id="370345"/>
    <lineage>
        <taxon>Eukaryota</taxon>
        <taxon>Metazoa</taxon>
        <taxon>Spiralia</taxon>
        <taxon>Lophotrochozoa</taxon>
        <taxon>Mollusca</taxon>
        <taxon>Gastropoda</taxon>
        <taxon>Caenogastropoda</taxon>
        <taxon>Sorbeoconcha</taxon>
        <taxon>Cerithioidea</taxon>
        <taxon>Batillariidae</taxon>
        <taxon>Batillaria</taxon>
    </lineage>
</organism>
<dbReference type="EMBL" id="JACVVK020000577">
    <property type="protein sequence ID" value="KAK7465108.1"/>
    <property type="molecule type" value="Genomic_DNA"/>
</dbReference>
<reference evidence="2 3" key="1">
    <citation type="journal article" date="2023" name="Sci. Data">
        <title>Genome assembly of the Korean intertidal mud-creeper Batillaria attramentaria.</title>
        <authorList>
            <person name="Patra A.K."/>
            <person name="Ho P.T."/>
            <person name="Jun S."/>
            <person name="Lee S.J."/>
            <person name="Kim Y."/>
            <person name="Won Y.J."/>
        </authorList>
    </citation>
    <scope>NUCLEOTIDE SEQUENCE [LARGE SCALE GENOMIC DNA]</scope>
    <source>
        <strain evidence="2">Wonlab-2016</strain>
    </source>
</reference>
<keyword evidence="1" id="KW-0472">Membrane</keyword>
<protein>
    <submittedName>
        <fullName evidence="2">Uncharacterized protein</fullName>
    </submittedName>
</protein>